<proteinExistence type="predicted"/>
<keyword evidence="4" id="KW-1185">Reference proteome</keyword>
<gene>
    <name evidence="3" type="ORF">ACFQ2V_10770</name>
</gene>
<feature type="signal peptide" evidence="2">
    <location>
        <begin position="1"/>
        <end position="25"/>
    </location>
</feature>
<dbReference type="EMBL" id="JBHTKH010000006">
    <property type="protein sequence ID" value="MFD1054788.1"/>
    <property type="molecule type" value="Genomic_DNA"/>
</dbReference>
<dbReference type="RefSeq" id="WP_386052694.1">
    <property type="nucleotide sequence ID" value="NZ_JBHTKH010000006.1"/>
</dbReference>
<feature type="compositionally biased region" description="Low complexity" evidence="1">
    <location>
        <begin position="31"/>
        <end position="54"/>
    </location>
</feature>
<comment type="caution">
    <text evidence="3">The sequence shown here is derived from an EMBL/GenBank/DDBJ whole genome shotgun (WGS) entry which is preliminary data.</text>
</comment>
<feature type="region of interest" description="Disordered" evidence="1">
    <location>
        <begin position="31"/>
        <end position="58"/>
    </location>
</feature>
<feature type="chain" id="PRO_5046440108" description="Lipoprotein" evidence="2">
    <location>
        <begin position="26"/>
        <end position="153"/>
    </location>
</feature>
<evidence type="ECO:0008006" key="5">
    <source>
        <dbReference type="Google" id="ProtNLM"/>
    </source>
</evidence>
<organism evidence="3 4">
    <name type="scientific">Terrabacter terrigena</name>
    <dbReference type="NCBI Taxonomy" id="574718"/>
    <lineage>
        <taxon>Bacteria</taxon>
        <taxon>Bacillati</taxon>
        <taxon>Actinomycetota</taxon>
        <taxon>Actinomycetes</taxon>
        <taxon>Micrococcales</taxon>
        <taxon>Intrasporangiaceae</taxon>
        <taxon>Terrabacter</taxon>
    </lineage>
</organism>
<reference evidence="4" key="1">
    <citation type="journal article" date="2019" name="Int. J. Syst. Evol. Microbiol.">
        <title>The Global Catalogue of Microorganisms (GCM) 10K type strain sequencing project: providing services to taxonomists for standard genome sequencing and annotation.</title>
        <authorList>
            <consortium name="The Broad Institute Genomics Platform"/>
            <consortium name="The Broad Institute Genome Sequencing Center for Infectious Disease"/>
            <person name="Wu L."/>
            <person name="Ma J."/>
        </authorList>
    </citation>
    <scope>NUCLEOTIDE SEQUENCE [LARGE SCALE GENOMIC DNA]</scope>
    <source>
        <strain evidence="4">CCUG 57508</strain>
    </source>
</reference>
<protein>
    <recommendedName>
        <fullName evidence="5">Lipoprotein</fullName>
    </recommendedName>
</protein>
<keyword evidence="2" id="KW-0732">Signal</keyword>
<evidence type="ECO:0000313" key="4">
    <source>
        <dbReference type="Proteomes" id="UP001597046"/>
    </source>
</evidence>
<evidence type="ECO:0000313" key="3">
    <source>
        <dbReference type="EMBL" id="MFD1054788.1"/>
    </source>
</evidence>
<dbReference type="Proteomes" id="UP001597046">
    <property type="component" value="Unassembled WGS sequence"/>
</dbReference>
<evidence type="ECO:0000256" key="1">
    <source>
        <dbReference type="SAM" id="MobiDB-lite"/>
    </source>
</evidence>
<accession>A0ABW3MVR2</accession>
<name>A0ABW3MVR2_9MICO</name>
<sequence length="153" mass="15149">MTHTTSVRRTLATSAVAAVIPFVAACGSGTTPPAATDGSASSTATTSSSAPSATGGAGASAYCDALKSGQKELESMSAKITDKAALEQGLGVLQKIEAAAPAEVKSSWDDFIDFVKTAAAGNTSAMAGALEKMQSASTKIATHAKATCNLDMS</sequence>
<evidence type="ECO:0000256" key="2">
    <source>
        <dbReference type="SAM" id="SignalP"/>
    </source>
</evidence>